<dbReference type="GO" id="GO:0009055">
    <property type="term" value="F:electron transfer activity"/>
    <property type="evidence" value="ECO:0007669"/>
    <property type="project" value="InterPro"/>
</dbReference>
<evidence type="ECO:0000256" key="7">
    <source>
        <dbReference type="ARBA" id="ARBA00022989"/>
    </source>
</evidence>
<organism evidence="13 14">
    <name type="scientific">Egicoccus halophilus</name>
    <dbReference type="NCBI Taxonomy" id="1670830"/>
    <lineage>
        <taxon>Bacteria</taxon>
        <taxon>Bacillati</taxon>
        <taxon>Actinomycetota</taxon>
        <taxon>Nitriliruptoria</taxon>
        <taxon>Egicoccales</taxon>
        <taxon>Egicoccaceae</taxon>
        <taxon>Egicoccus</taxon>
    </lineage>
</organism>
<dbReference type="SUPFAM" id="SSF81648">
    <property type="entry name" value="a domain/subunit of cytochrome bc1 complex (Ubiquinol-cytochrome c reductase)"/>
    <property type="match status" value="1"/>
</dbReference>
<dbReference type="Proteomes" id="UP000650511">
    <property type="component" value="Unassembled WGS sequence"/>
</dbReference>
<evidence type="ECO:0000256" key="10">
    <source>
        <dbReference type="SAM" id="MobiDB-lite"/>
    </source>
</evidence>
<keyword evidence="14" id="KW-1185">Reference proteome</keyword>
<feature type="transmembrane region" description="Helical" evidence="11">
    <location>
        <begin position="147"/>
        <end position="169"/>
    </location>
</feature>
<dbReference type="Gene3D" id="1.20.810.10">
    <property type="entry name" value="Cytochrome Bc1 Complex, Chain C"/>
    <property type="match status" value="1"/>
</dbReference>
<dbReference type="GO" id="GO:0016491">
    <property type="term" value="F:oxidoreductase activity"/>
    <property type="evidence" value="ECO:0007669"/>
    <property type="project" value="InterPro"/>
</dbReference>
<evidence type="ECO:0000256" key="3">
    <source>
        <dbReference type="ARBA" id="ARBA00022617"/>
    </source>
</evidence>
<keyword evidence="6" id="KW-0249">Electron transport</keyword>
<evidence type="ECO:0000256" key="2">
    <source>
        <dbReference type="ARBA" id="ARBA00022448"/>
    </source>
</evidence>
<dbReference type="GO" id="GO:0016020">
    <property type="term" value="C:membrane"/>
    <property type="evidence" value="ECO:0007669"/>
    <property type="project" value="UniProtKB-SubCell"/>
</dbReference>
<keyword evidence="3" id="KW-0349">Heme</keyword>
<dbReference type="GO" id="GO:0046872">
    <property type="term" value="F:metal ion binding"/>
    <property type="evidence" value="ECO:0007669"/>
    <property type="project" value="UniProtKB-KW"/>
</dbReference>
<evidence type="ECO:0000259" key="12">
    <source>
        <dbReference type="PROSITE" id="PS51003"/>
    </source>
</evidence>
<dbReference type="InterPro" id="IPR036150">
    <property type="entry name" value="Cyt_b/b6_C_sf"/>
</dbReference>
<dbReference type="OrthoDB" id="5398501at2"/>
<dbReference type="InterPro" id="IPR005798">
    <property type="entry name" value="Cyt_b/b6_C"/>
</dbReference>
<feature type="transmembrane region" description="Helical" evidence="11">
    <location>
        <begin position="201"/>
        <end position="226"/>
    </location>
</feature>
<comment type="subcellular location">
    <subcellularLocation>
        <location evidence="1">Membrane</location>
        <topology evidence="1">Multi-pass membrane protein</topology>
    </subcellularLocation>
</comment>
<dbReference type="Pfam" id="PF00032">
    <property type="entry name" value="Cytochrom_B_C"/>
    <property type="match status" value="1"/>
</dbReference>
<dbReference type="RefSeq" id="WP_130648493.1">
    <property type="nucleotide sequence ID" value="NZ_BMHA01000005.1"/>
</dbReference>
<evidence type="ECO:0000256" key="4">
    <source>
        <dbReference type="ARBA" id="ARBA00022692"/>
    </source>
</evidence>
<comment type="caution">
    <text evidence="13">The sequence shown here is derived from an EMBL/GenBank/DDBJ whole genome shotgun (WGS) entry which is preliminary data.</text>
</comment>
<gene>
    <name evidence="13" type="ORF">GCM10011354_15280</name>
</gene>
<keyword evidence="5" id="KW-0479">Metal-binding</keyword>
<evidence type="ECO:0000256" key="1">
    <source>
        <dbReference type="ARBA" id="ARBA00004141"/>
    </source>
</evidence>
<reference evidence="13" key="1">
    <citation type="journal article" date="2014" name="Int. J. Syst. Evol. Microbiol.">
        <title>Complete genome sequence of Corynebacterium casei LMG S-19264T (=DSM 44701T), isolated from a smear-ripened cheese.</title>
        <authorList>
            <consortium name="US DOE Joint Genome Institute (JGI-PGF)"/>
            <person name="Walter F."/>
            <person name="Albersmeier A."/>
            <person name="Kalinowski J."/>
            <person name="Ruckert C."/>
        </authorList>
    </citation>
    <scope>NUCLEOTIDE SEQUENCE</scope>
    <source>
        <strain evidence="13">CGMCC 1.14988</strain>
    </source>
</reference>
<keyword evidence="4 11" id="KW-0812">Transmembrane</keyword>
<evidence type="ECO:0000313" key="13">
    <source>
        <dbReference type="EMBL" id="GGI05677.1"/>
    </source>
</evidence>
<keyword evidence="8" id="KW-0408">Iron</keyword>
<dbReference type="AlphaFoldDB" id="A0A8J3AD45"/>
<evidence type="ECO:0000256" key="6">
    <source>
        <dbReference type="ARBA" id="ARBA00022982"/>
    </source>
</evidence>
<reference evidence="13" key="2">
    <citation type="submission" date="2020-09" db="EMBL/GenBank/DDBJ databases">
        <authorList>
            <person name="Sun Q."/>
            <person name="Zhou Y."/>
        </authorList>
    </citation>
    <scope>NUCLEOTIDE SEQUENCE</scope>
    <source>
        <strain evidence="13">CGMCC 1.14988</strain>
    </source>
</reference>
<feature type="region of interest" description="Disordered" evidence="10">
    <location>
        <begin position="60"/>
        <end position="93"/>
    </location>
</feature>
<keyword evidence="9 11" id="KW-0472">Membrane</keyword>
<keyword evidence="7 11" id="KW-1133">Transmembrane helix</keyword>
<dbReference type="PROSITE" id="PS51003">
    <property type="entry name" value="CYTB_CTER"/>
    <property type="match status" value="1"/>
</dbReference>
<evidence type="ECO:0000256" key="9">
    <source>
        <dbReference type="ARBA" id="ARBA00023136"/>
    </source>
</evidence>
<keyword evidence="2" id="KW-0813">Transport</keyword>
<evidence type="ECO:0000256" key="5">
    <source>
        <dbReference type="ARBA" id="ARBA00022723"/>
    </source>
</evidence>
<name>A0A8J3AD45_9ACTN</name>
<evidence type="ECO:0000256" key="11">
    <source>
        <dbReference type="SAM" id="Phobius"/>
    </source>
</evidence>
<accession>A0A8J3AD45</accession>
<evidence type="ECO:0000313" key="14">
    <source>
        <dbReference type="Proteomes" id="UP000650511"/>
    </source>
</evidence>
<feature type="transmembrane region" description="Helical" evidence="11">
    <location>
        <begin position="238"/>
        <end position="260"/>
    </location>
</feature>
<dbReference type="EMBL" id="BMHA01000005">
    <property type="protein sequence ID" value="GGI05677.1"/>
    <property type="molecule type" value="Genomic_DNA"/>
</dbReference>
<dbReference type="InterPro" id="IPR027387">
    <property type="entry name" value="Cytb/b6-like_sf"/>
</dbReference>
<feature type="domain" description="Cytochrome b/b6 C-terminal region profile" evidence="12">
    <location>
        <begin position="133"/>
        <end position="279"/>
    </location>
</feature>
<protein>
    <recommendedName>
        <fullName evidence="12">Cytochrome b/b6 C-terminal region profile domain-containing protein</fullName>
    </recommendedName>
</protein>
<evidence type="ECO:0000256" key="8">
    <source>
        <dbReference type="ARBA" id="ARBA00023004"/>
    </source>
</evidence>
<proteinExistence type="predicted"/>
<sequence>MSEEVQIDQEVYDRLIAGGTSERIARAKAKAAAVRKAKIAEGQNLGPRPAEQASKALEDFRANQGGGGGGAVATKTAADESAGNGGRLTPEERSARVAASLGGNGSTSIGVPTSSSHTHRLLALVPPAGIQQVQSKQMDKVYTWPHLLLVEFVALLAVGSLLLVASFFLDAPLGSLANPNEVPAINKAPWYFMGLQELLRYFHPMVAGVTLPGVAVVILMAVPYLDKNPSARPENRKVANMAFTFFLAFWGVLVIIGSFLRGAGYEWVWPWTQGLGFTL</sequence>